<organism evidence="1 2">
    <name type="scientific">Rhypophila decipiens</name>
    <dbReference type="NCBI Taxonomy" id="261697"/>
    <lineage>
        <taxon>Eukaryota</taxon>
        <taxon>Fungi</taxon>
        <taxon>Dikarya</taxon>
        <taxon>Ascomycota</taxon>
        <taxon>Pezizomycotina</taxon>
        <taxon>Sordariomycetes</taxon>
        <taxon>Sordariomycetidae</taxon>
        <taxon>Sordariales</taxon>
        <taxon>Naviculisporaceae</taxon>
        <taxon>Rhypophila</taxon>
    </lineage>
</organism>
<dbReference type="Proteomes" id="UP001301769">
    <property type="component" value="Unassembled WGS sequence"/>
</dbReference>
<gene>
    <name evidence="1" type="ORF">QBC37DRAFT_412972</name>
</gene>
<evidence type="ECO:0000313" key="2">
    <source>
        <dbReference type="Proteomes" id="UP001301769"/>
    </source>
</evidence>
<dbReference type="EMBL" id="MU858054">
    <property type="protein sequence ID" value="KAK4218276.1"/>
    <property type="molecule type" value="Genomic_DNA"/>
</dbReference>
<evidence type="ECO:0000313" key="1">
    <source>
        <dbReference type="EMBL" id="KAK4218276.1"/>
    </source>
</evidence>
<reference evidence="1" key="1">
    <citation type="journal article" date="2023" name="Mol. Phylogenet. Evol.">
        <title>Genome-scale phylogeny and comparative genomics of the fungal order Sordariales.</title>
        <authorList>
            <person name="Hensen N."/>
            <person name="Bonometti L."/>
            <person name="Westerberg I."/>
            <person name="Brannstrom I.O."/>
            <person name="Guillou S."/>
            <person name="Cros-Aarteil S."/>
            <person name="Calhoun S."/>
            <person name="Haridas S."/>
            <person name="Kuo A."/>
            <person name="Mondo S."/>
            <person name="Pangilinan J."/>
            <person name="Riley R."/>
            <person name="LaButti K."/>
            <person name="Andreopoulos B."/>
            <person name="Lipzen A."/>
            <person name="Chen C."/>
            <person name="Yan M."/>
            <person name="Daum C."/>
            <person name="Ng V."/>
            <person name="Clum A."/>
            <person name="Steindorff A."/>
            <person name="Ohm R.A."/>
            <person name="Martin F."/>
            <person name="Silar P."/>
            <person name="Natvig D.O."/>
            <person name="Lalanne C."/>
            <person name="Gautier V."/>
            <person name="Ament-Velasquez S.L."/>
            <person name="Kruys A."/>
            <person name="Hutchinson M.I."/>
            <person name="Powell A.J."/>
            <person name="Barry K."/>
            <person name="Miller A.N."/>
            <person name="Grigoriev I.V."/>
            <person name="Debuchy R."/>
            <person name="Gladieux P."/>
            <person name="Hiltunen Thoren M."/>
            <person name="Johannesson H."/>
        </authorList>
    </citation>
    <scope>NUCLEOTIDE SEQUENCE</scope>
    <source>
        <strain evidence="1">PSN293</strain>
    </source>
</reference>
<name>A0AAN6YGK1_9PEZI</name>
<reference evidence="1" key="2">
    <citation type="submission" date="2023-05" db="EMBL/GenBank/DDBJ databases">
        <authorList>
            <consortium name="Lawrence Berkeley National Laboratory"/>
            <person name="Steindorff A."/>
            <person name="Hensen N."/>
            <person name="Bonometti L."/>
            <person name="Westerberg I."/>
            <person name="Brannstrom I.O."/>
            <person name="Guillou S."/>
            <person name="Cros-Aarteil S."/>
            <person name="Calhoun S."/>
            <person name="Haridas S."/>
            <person name="Kuo A."/>
            <person name="Mondo S."/>
            <person name="Pangilinan J."/>
            <person name="Riley R."/>
            <person name="Labutti K."/>
            <person name="Andreopoulos B."/>
            <person name="Lipzen A."/>
            <person name="Chen C."/>
            <person name="Yanf M."/>
            <person name="Daum C."/>
            <person name="Ng V."/>
            <person name="Clum A."/>
            <person name="Ohm R."/>
            <person name="Martin F."/>
            <person name="Silar P."/>
            <person name="Natvig D."/>
            <person name="Lalanne C."/>
            <person name="Gautier V."/>
            <person name="Ament-Velasquez S.L."/>
            <person name="Kruys A."/>
            <person name="Hutchinson M.I."/>
            <person name="Powell A.J."/>
            <person name="Barry K."/>
            <person name="Miller A.N."/>
            <person name="Grigoriev I.V."/>
            <person name="Debuchy R."/>
            <person name="Gladieux P."/>
            <person name="Thoren M.H."/>
            <person name="Johannesson H."/>
        </authorList>
    </citation>
    <scope>NUCLEOTIDE SEQUENCE</scope>
    <source>
        <strain evidence="1">PSN293</strain>
    </source>
</reference>
<comment type="caution">
    <text evidence="1">The sequence shown here is derived from an EMBL/GenBank/DDBJ whole genome shotgun (WGS) entry which is preliminary data.</text>
</comment>
<sequence length="128" mass="15570">MLTQLGGSNCLFPFLFFYFVSQRYHFFFLFHSWINFINLFHFIRVWWWLWFCFQFPCTVVEFTPLINKTSSSFIKEYKSILPTCMVPFSLLNPPHFWVHIHKRNNTLRVTLIIPCSFEIINTRGMELV</sequence>
<protein>
    <submittedName>
        <fullName evidence="1">Uncharacterized protein</fullName>
    </submittedName>
</protein>
<accession>A0AAN6YGK1</accession>
<dbReference type="AlphaFoldDB" id="A0AAN6YGK1"/>
<keyword evidence="2" id="KW-1185">Reference proteome</keyword>
<proteinExistence type="predicted"/>